<gene>
    <name evidence="8" type="ORF">KCU98_g18133</name>
</gene>
<dbReference type="InterPro" id="IPR030700">
    <property type="entry name" value="N-end_Aminoacyl_Trfase"/>
</dbReference>
<dbReference type="EC" id="2.3.2.8" evidence="2"/>
<dbReference type="InterPro" id="IPR007472">
    <property type="entry name" value="N-end_Aminoacyl_Trfase_C"/>
</dbReference>
<organism evidence="8 9">
    <name type="scientific">Aureobasidium melanogenum</name>
    <name type="common">Aureobasidium pullulans var. melanogenum</name>
    <dbReference type="NCBI Taxonomy" id="46634"/>
    <lineage>
        <taxon>Eukaryota</taxon>
        <taxon>Fungi</taxon>
        <taxon>Dikarya</taxon>
        <taxon>Ascomycota</taxon>
        <taxon>Pezizomycotina</taxon>
        <taxon>Dothideomycetes</taxon>
        <taxon>Dothideomycetidae</taxon>
        <taxon>Dothideales</taxon>
        <taxon>Saccotheciaceae</taxon>
        <taxon>Aureobasidium</taxon>
    </lineage>
</organism>
<feature type="domain" description="N-end rule aminoacyl transferase C-terminal" evidence="7">
    <location>
        <begin position="222"/>
        <end position="357"/>
    </location>
</feature>
<feature type="non-terminal residue" evidence="8">
    <location>
        <position position="1"/>
    </location>
</feature>
<protein>
    <recommendedName>
        <fullName evidence="2">arginyltransferase</fullName>
        <ecNumber evidence="2">2.3.2.8</ecNumber>
    </recommendedName>
</protein>
<reference evidence="8" key="2">
    <citation type="submission" date="2021-08" db="EMBL/GenBank/DDBJ databases">
        <authorList>
            <person name="Gostincar C."/>
            <person name="Sun X."/>
            <person name="Song Z."/>
            <person name="Gunde-Cimerman N."/>
        </authorList>
    </citation>
    <scope>NUCLEOTIDE SEQUENCE</scope>
    <source>
        <strain evidence="8">EXF-9298</strain>
    </source>
</reference>
<evidence type="ECO:0000259" key="7">
    <source>
        <dbReference type="Pfam" id="PF04377"/>
    </source>
</evidence>
<feature type="region of interest" description="Disordered" evidence="5">
    <location>
        <begin position="383"/>
        <end position="402"/>
    </location>
</feature>
<dbReference type="SUPFAM" id="SSF55729">
    <property type="entry name" value="Acyl-CoA N-acyltransferases (Nat)"/>
    <property type="match status" value="1"/>
</dbReference>
<sequence length="490" mass="55861">MPAAATFLTPIVSKDPAVQHDISQVTPSIQPYSPEQNIDICNKAIVVTAKAKIQVREPQNLVRIDYLMDVSPPSIIVAFHLVTCRYLTFAGGSYYVITKSLSAQVYQDLIDRGWRRSGNLIYKPDVYRSCCPHYTIRLPAQSLAPNTNQRKALNSWNKFVLGEEYIKETAKRFPKTKEEKTRQRNGFDLLHTVHEAEVDQLNPIAPAHRFEVTLEPDNCTEEKFQVYKNYQIHVHHDEPGEVTKRGFERFLCKSPIARETVQRNGKEMRLGSYHQCYRLDGRLIAIGVLDLLPHAVSGVYFIYHQDFEKWSFGKLSAMREAALALEGGYEFYYMGYYIHNCIKMRYKGDYKPQYVLDPETYDWDPLDGELRELMGQQKYVSLSRERKHKQGEEGTPYLSDTPAEVAASPEDLFEWGMPGMMSAADVEAQVDMDRMRIHISKGMTVYTEDLVAWESGGIEDPSSIKGVVGRYAAMVGPEVAKAAILDFSGH</sequence>
<evidence type="ECO:0000259" key="6">
    <source>
        <dbReference type="Pfam" id="PF04376"/>
    </source>
</evidence>
<evidence type="ECO:0000256" key="2">
    <source>
        <dbReference type="ARBA" id="ARBA00012025"/>
    </source>
</evidence>
<evidence type="ECO:0000313" key="8">
    <source>
        <dbReference type="EMBL" id="KAG9949231.1"/>
    </source>
</evidence>
<comment type="caution">
    <text evidence="8">The sequence shown here is derived from an EMBL/GenBank/DDBJ whole genome shotgun (WGS) entry which is preliminary data.</text>
</comment>
<evidence type="ECO:0000256" key="4">
    <source>
        <dbReference type="ARBA" id="ARBA00023315"/>
    </source>
</evidence>
<dbReference type="PANTHER" id="PTHR21367:SF1">
    <property type="entry name" value="ARGINYL-TRNA--PROTEIN TRANSFERASE 1"/>
    <property type="match status" value="1"/>
</dbReference>
<dbReference type="InterPro" id="IPR007471">
    <property type="entry name" value="N-end_Aminoacyl_Trfase_N"/>
</dbReference>
<dbReference type="InterPro" id="IPR016181">
    <property type="entry name" value="Acyl_CoA_acyltransferase"/>
</dbReference>
<proteinExistence type="inferred from homology"/>
<dbReference type="GO" id="GO:0005737">
    <property type="term" value="C:cytoplasm"/>
    <property type="evidence" value="ECO:0007669"/>
    <property type="project" value="TreeGrafter"/>
</dbReference>
<feature type="domain" description="N-end aminoacyl transferase N-terminal" evidence="6">
    <location>
        <begin position="83"/>
        <end position="151"/>
    </location>
</feature>
<evidence type="ECO:0000256" key="3">
    <source>
        <dbReference type="ARBA" id="ARBA00022679"/>
    </source>
</evidence>
<comment type="similarity">
    <text evidence="1">Belongs to the R-transferase family.</text>
</comment>
<keyword evidence="3" id="KW-0808">Transferase</keyword>
<dbReference type="GO" id="GO:0004057">
    <property type="term" value="F:arginyl-tRNA--protein transferase activity"/>
    <property type="evidence" value="ECO:0007669"/>
    <property type="project" value="UniProtKB-EC"/>
</dbReference>
<dbReference type="Proteomes" id="UP000729357">
    <property type="component" value="Unassembled WGS sequence"/>
</dbReference>
<dbReference type="AlphaFoldDB" id="A0A9P8F888"/>
<evidence type="ECO:0000256" key="5">
    <source>
        <dbReference type="SAM" id="MobiDB-lite"/>
    </source>
</evidence>
<keyword evidence="4" id="KW-0012">Acyltransferase</keyword>
<dbReference type="PANTHER" id="PTHR21367">
    <property type="entry name" value="ARGININE-TRNA-PROTEIN TRANSFERASE 1"/>
    <property type="match status" value="1"/>
</dbReference>
<dbReference type="Pfam" id="PF04377">
    <property type="entry name" value="ATE_C"/>
    <property type="match status" value="1"/>
</dbReference>
<dbReference type="EMBL" id="JAHFXS010004733">
    <property type="protein sequence ID" value="KAG9949231.1"/>
    <property type="molecule type" value="Genomic_DNA"/>
</dbReference>
<dbReference type="Pfam" id="PF04376">
    <property type="entry name" value="ATE_N"/>
    <property type="match status" value="1"/>
</dbReference>
<reference evidence="8" key="1">
    <citation type="journal article" date="2021" name="J Fungi (Basel)">
        <title>Virulence traits and population genomics of the black yeast Aureobasidium melanogenum.</title>
        <authorList>
            <person name="Cernosa A."/>
            <person name="Sun X."/>
            <person name="Gostincar C."/>
            <person name="Fang C."/>
            <person name="Gunde-Cimerman N."/>
            <person name="Song Z."/>
        </authorList>
    </citation>
    <scope>NUCLEOTIDE SEQUENCE</scope>
    <source>
        <strain evidence="8">EXF-9298</strain>
    </source>
</reference>
<keyword evidence="9" id="KW-1185">Reference proteome</keyword>
<evidence type="ECO:0000256" key="1">
    <source>
        <dbReference type="ARBA" id="ARBA00009991"/>
    </source>
</evidence>
<evidence type="ECO:0000313" key="9">
    <source>
        <dbReference type="Proteomes" id="UP000729357"/>
    </source>
</evidence>
<accession>A0A9P8F888</accession>
<name>A0A9P8F888_AURME</name>